<protein>
    <submittedName>
        <fullName evidence="2">Uncharacterized protein</fullName>
    </submittedName>
</protein>
<dbReference type="EMBL" id="MTYJ01000014">
    <property type="protein sequence ID" value="OQV22950.1"/>
    <property type="molecule type" value="Genomic_DNA"/>
</dbReference>
<accession>A0A1W0X6G1</accession>
<evidence type="ECO:0000313" key="3">
    <source>
        <dbReference type="Proteomes" id="UP000192578"/>
    </source>
</evidence>
<feature type="transmembrane region" description="Helical" evidence="1">
    <location>
        <begin position="15"/>
        <end position="32"/>
    </location>
</feature>
<organism evidence="2 3">
    <name type="scientific">Hypsibius exemplaris</name>
    <name type="common">Freshwater tardigrade</name>
    <dbReference type="NCBI Taxonomy" id="2072580"/>
    <lineage>
        <taxon>Eukaryota</taxon>
        <taxon>Metazoa</taxon>
        <taxon>Ecdysozoa</taxon>
        <taxon>Tardigrada</taxon>
        <taxon>Eutardigrada</taxon>
        <taxon>Parachela</taxon>
        <taxon>Hypsibioidea</taxon>
        <taxon>Hypsibiidae</taxon>
        <taxon>Hypsibius</taxon>
    </lineage>
</organism>
<name>A0A1W0X6G1_HYPEX</name>
<comment type="caution">
    <text evidence="2">The sequence shown here is derived from an EMBL/GenBank/DDBJ whole genome shotgun (WGS) entry which is preliminary data.</text>
</comment>
<evidence type="ECO:0000256" key="1">
    <source>
        <dbReference type="SAM" id="Phobius"/>
    </source>
</evidence>
<keyword evidence="1" id="KW-1133">Transmembrane helix</keyword>
<keyword evidence="3" id="KW-1185">Reference proteome</keyword>
<proteinExistence type="predicted"/>
<keyword evidence="1" id="KW-0472">Membrane</keyword>
<keyword evidence="1" id="KW-0812">Transmembrane</keyword>
<evidence type="ECO:0000313" key="2">
    <source>
        <dbReference type="EMBL" id="OQV22950.1"/>
    </source>
</evidence>
<gene>
    <name evidence="2" type="ORF">BV898_03002</name>
</gene>
<reference evidence="3" key="1">
    <citation type="submission" date="2017-01" db="EMBL/GenBank/DDBJ databases">
        <title>Comparative genomics of anhydrobiosis in the tardigrade Hypsibius dujardini.</title>
        <authorList>
            <person name="Yoshida Y."/>
            <person name="Koutsovoulos G."/>
            <person name="Laetsch D."/>
            <person name="Stevens L."/>
            <person name="Kumar S."/>
            <person name="Horikawa D."/>
            <person name="Ishino K."/>
            <person name="Komine S."/>
            <person name="Tomita M."/>
            <person name="Blaxter M."/>
            <person name="Arakawa K."/>
        </authorList>
    </citation>
    <scope>NUCLEOTIDE SEQUENCE [LARGE SCALE GENOMIC DNA]</scope>
    <source>
        <strain evidence="3">Z151</strain>
    </source>
</reference>
<dbReference type="AlphaFoldDB" id="A0A1W0X6G1"/>
<sequence length="127" mass="14143">MWDRQDSNLADSDSTTWAVLLVVSSIALFFSGQNVPPLTASRFSSFISGGLAQQSTLTDFPSPQKIIWRNLQKPKIIRNEMPEHSDFTDFTDFTGFTQHYLSVTAQGPDRGPFTKLCSCSAWNIACC</sequence>
<dbReference type="Proteomes" id="UP000192578">
    <property type="component" value="Unassembled WGS sequence"/>
</dbReference>